<comment type="similarity">
    <text evidence="3">Belongs to the homogentisate dioxygenase family.</text>
</comment>
<keyword evidence="6" id="KW-0828">Tyrosine catabolism</keyword>
<dbReference type="Proteomes" id="UP000320475">
    <property type="component" value="Unassembled WGS sequence"/>
</dbReference>
<dbReference type="Pfam" id="PF04209">
    <property type="entry name" value="HgmA_C"/>
    <property type="match status" value="1"/>
</dbReference>
<name>A0A507DGV5_9FUNG</name>
<comment type="pathway">
    <text evidence="2">Amino-acid degradation; L-phenylalanine degradation; acetoacetate and fumarate from L-phenylalanine: step 4/6.</text>
</comment>
<evidence type="ECO:0000313" key="19">
    <source>
        <dbReference type="Proteomes" id="UP000320475"/>
    </source>
</evidence>
<dbReference type="InterPro" id="IPR015965">
    <property type="entry name" value="tRNA_lig_PDEase"/>
</dbReference>
<dbReference type="CDD" id="cd07000">
    <property type="entry name" value="cupin_HGO_N"/>
    <property type="match status" value="1"/>
</dbReference>
<feature type="active site" description="Proton acceptor" evidence="11">
    <location>
        <position position="298"/>
    </location>
</feature>
<evidence type="ECO:0000256" key="11">
    <source>
        <dbReference type="PIRSR" id="PIRSR605708-1"/>
    </source>
</evidence>
<feature type="domain" description="Homogentisate 1,2-dioxygenase C-terminal" evidence="13">
    <location>
        <begin position="287"/>
        <end position="441"/>
    </location>
</feature>
<evidence type="ECO:0000256" key="7">
    <source>
        <dbReference type="ARBA" id="ARBA00022964"/>
    </source>
</evidence>
<keyword evidence="5 12" id="KW-0479">Metal-binding</keyword>
<dbReference type="Pfam" id="PF09511">
    <property type="entry name" value="RNA_lig_T4_1"/>
    <property type="match status" value="1"/>
</dbReference>
<feature type="binding site" evidence="12">
    <location>
        <position position="377"/>
    </location>
    <ligand>
        <name>homogentisate</name>
        <dbReference type="ChEBI" id="CHEBI:16169"/>
    </ligand>
</feature>
<dbReference type="VEuPathDB" id="FungiDB:SeMB42_g02580"/>
<dbReference type="InterPro" id="IPR019039">
    <property type="entry name" value="T4-Rnl1-like_N"/>
</dbReference>
<feature type="binding site" evidence="12">
    <location>
        <position position="356"/>
    </location>
    <ligand>
        <name>homogentisate</name>
        <dbReference type="ChEBI" id="CHEBI:16169"/>
    </ligand>
</feature>
<evidence type="ECO:0000256" key="9">
    <source>
        <dbReference type="ARBA" id="ARBA00023004"/>
    </source>
</evidence>
<dbReference type="GO" id="GO:0006388">
    <property type="term" value="P:tRNA splicing, via endonucleolytic cleavage and ligation"/>
    <property type="evidence" value="ECO:0007669"/>
    <property type="project" value="InterPro"/>
</dbReference>
<dbReference type="EC" id="1.13.11.5" evidence="4"/>
<reference evidence="18 19" key="1">
    <citation type="journal article" date="2019" name="Sci. Rep.">
        <title>Comparative genomics of chytrid fungi reveal insights into the obligate biotrophic and pathogenic lifestyle of Synchytrium endobioticum.</title>
        <authorList>
            <person name="van de Vossenberg B.T.L.H."/>
            <person name="Warris S."/>
            <person name="Nguyen H.D.T."/>
            <person name="van Gent-Pelzer M.P.E."/>
            <person name="Joly D.L."/>
            <person name="van de Geest H.C."/>
            <person name="Bonants P.J.M."/>
            <person name="Smith D.S."/>
            <person name="Levesque C.A."/>
            <person name="van der Lee T.A.J."/>
        </authorList>
    </citation>
    <scope>NUCLEOTIDE SEQUENCE [LARGE SCALE GENOMIC DNA]</scope>
    <source>
        <strain evidence="18 19">LEV6574</strain>
    </source>
</reference>
<feature type="domain" description="Homogentisate 1,2-dioxygenase N-terminal" evidence="17">
    <location>
        <begin position="7"/>
        <end position="285"/>
    </location>
</feature>
<evidence type="ECO:0000256" key="10">
    <source>
        <dbReference type="ARBA" id="ARBA00023232"/>
    </source>
</evidence>
<accession>A0A507DGV5</accession>
<keyword evidence="8" id="KW-0560">Oxidoreductase</keyword>
<dbReference type="OrthoDB" id="276239at2759"/>
<dbReference type="InterPro" id="IPR015966">
    <property type="entry name" value="tRNA_lig_kin_fungi"/>
</dbReference>
<feature type="binding site" evidence="12">
    <location>
        <position position="347"/>
    </location>
    <ligand>
        <name>Fe cation</name>
        <dbReference type="ChEBI" id="CHEBI:24875"/>
    </ligand>
</feature>
<evidence type="ECO:0000259" key="15">
    <source>
        <dbReference type="Pfam" id="PF08303"/>
    </source>
</evidence>
<dbReference type="GO" id="GO:0006559">
    <property type="term" value="P:L-phenylalanine catabolic process"/>
    <property type="evidence" value="ECO:0007669"/>
    <property type="project" value="UniProtKB-UniPathway"/>
</dbReference>
<dbReference type="Gene3D" id="2.60.120.10">
    <property type="entry name" value="Jelly Rolls"/>
    <property type="match status" value="1"/>
</dbReference>
<dbReference type="Pfam" id="PF08303">
    <property type="entry name" value="tRNA_lig_kinase"/>
    <property type="match status" value="1"/>
</dbReference>
<dbReference type="GO" id="GO:0006572">
    <property type="term" value="P:L-tyrosine catabolic process"/>
    <property type="evidence" value="ECO:0007669"/>
    <property type="project" value="UniProtKB-KW"/>
</dbReference>
<keyword evidence="7 18" id="KW-0223">Dioxygenase</keyword>
<evidence type="ECO:0000259" key="16">
    <source>
        <dbReference type="Pfam" id="PF09511"/>
    </source>
</evidence>
<evidence type="ECO:0000313" key="18">
    <source>
        <dbReference type="EMBL" id="TPX50919.1"/>
    </source>
</evidence>
<dbReference type="PANTHER" id="PTHR32004">
    <property type="entry name" value="TRNA LIGASE"/>
    <property type="match status" value="1"/>
</dbReference>
<evidence type="ECO:0000256" key="5">
    <source>
        <dbReference type="ARBA" id="ARBA00022723"/>
    </source>
</evidence>
<feature type="domain" description="tRNA ligase phosphodiesterase" evidence="14">
    <location>
        <begin position="1173"/>
        <end position="1347"/>
    </location>
</feature>
<dbReference type="InterPro" id="IPR046452">
    <property type="entry name" value="HgmA_N"/>
</dbReference>
<feature type="binding site" evidence="12">
    <location>
        <position position="377"/>
    </location>
    <ligand>
        <name>Fe cation</name>
        <dbReference type="ChEBI" id="CHEBI:24875"/>
    </ligand>
</feature>
<evidence type="ECO:0000256" key="3">
    <source>
        <dbReference type="ARBA" id="ARBA00007757"/>
    </source>
</evidence>
<evidence type="ECO:0000256" key="6">
    <source>
        <dbReference type="ARBA" id="ARBA00022878"/>
    </source>
</evidence>
<evidence type="ECO:0000256" key="12">
    <source>
        <dbReference type="PIRSR" id="PIRSR605708-2"/>
    </source>
</evidence>
<evidence type="ECO:0000259" key="13">
    <source>
        <dbReference type="Pfam" id="PF04209"/>
    </source>
</evidence>
<dbReference type="GO" id="GO:0046872">
    <property type="term" value="F:metal ion binding"/>
    <property type="evidence" value="ECO:0007669"/>
    <property type="project" value="UniProtKB-KW"/>
</dbReference>
<keyword evidence="10" id="KW-0585">Phenylalanine catabolism</keyword>
<evidence type="ECO:0000259" key="14">
    <source>
        <dbReference type="Pfam" id="PF08302"/>
    </source>
</evidence>
<dbReference type="Pfam" id="PF20510">
    <property type="entry name" value="HgmA_N"/>
    <property type="match status" value="1"/>
</dbReference>
<dbReference type="InterPro" id="IPR046451">
    <property type="entry name" value="HgmA_C"/>
</dbReference>
<dbReference type="NCBIfam" id="TIGR01015">
    <property type="entry name" value="hmgA"/>
    <property type="match status" value="1"/>
</dbReference>
<organism evidence="18 19">
    <name type="scientific">Synchytrium endobioticum</name>
    <dbReference type="NCBI Taxonomy" id="286115"/>
    <lineage>
        <taxon>Eukaryota</taxon>
        <taxon>Fungi</taxon>
        <taxon>Fungi incertae sedis</taxon>
        <taxon>Chytridiomycota</taxon>
        <taxon>Chytridiomycota incertae sedis</taxon>
        <taxon>Chytridiomycetes</taxon>
        <taxon>Synchytriales</taxon>
        <taxon>Synchytriaceae</taxon>
        <taxon>Synchytrium</taxon>
    </lineage>
</organism>
<dbReference type="GO" id="GO:0004411">
    <property type="term" value="F:homogentisate 1,2-dioxygenase activity"/>
    <property type="evidence" value="ECO:0007669"/>
    <property type="project" value="UniProtKB-EC"/>
</dbReference>
<dbReference type="InterPro" id="IPR027417">
    <property type="entry name" value="P-loop_NTPase"/>
</dbReference>
<dbReference type="SUPFAM" id="SSF51182">
    <property type="entry name" value="RmlC-like cupins"/>
    <property type="match status" value="1"/>
</dbReference>
<comment type="cofactor">
    <cofactor evidence="1 12">
        <name>Fe cation</name>
        <dbReference type="ChEBI" id="CHEBI:24875"/>
    </cofactor>
</comment>
<dbReference type="GO" id="GO:0005524">
    <property type="term" value="F:ATP binding"/>
    <property type="evidence" value="ECO:0007669"/>
    <property type="project" value="InterPro"/>
</dbReference>
<keyword evidence="9 12" id="KW-0408">Iron</keyword>
<dbReference type="GO" id="GO:0005634">
    <property type="term" value="C:nucleus"/>
    <property type="evidence" value="ECO:0007669"/>
    <property type="project" value="TreeGrafter"/>
</dbReference>
<evidence type="ECO:0000259" key="17">
    <source>
        <dbReference type="Pfam" id="PF20510"/>
    </source>
</evidence>
<proteinExistence type="inferred from homology"/>
<evidence type="ECO:0000256" key="2">
    <source>
        <dbReference type="ARBA" id="ARBA00004704"/>
    </source>
</evidence>
<dbReference type="Pfam" id="PF08302">
    <property type="entry name" value="tRNA_lig_CPD"/>
    <property type="match status" value="1"/>
</dbReference>
<evidence type="ECO:0000256" key="1">
    <source>
        <dbReference type="ARBA" id="ARBA00001962"/>
    </source>
</evidence>
<dbReference type="InterPro" id="IPR014710">
    <property type="entry name" value="RmlC-like_jellyroll"/>
</dbReference>
<feature type="binding site" evidence="12">
    <location>
        <position position="341"/>
    </location>
    <ligand>
        <name>Fe cation</name>
        <dbReference type="ChEBI" id="CHEBI:24875"/>
    </ligand>
</feature>
<dbReference type="EMBL" id="QEAM01000011">
    <property type="protein sequence ID" value="TPX50919.1"/>
    <property type="molecule type" value="Genomic_DNA"/>
</dbReference>
<dbReference type="VEuPathDB" id="FungiDB:SeMB42_g02579"/>
<dbReference type="InterPro" id="IPR011051">
    <property type="entry name" value="RmlC_Cupin_sf"/>
</dbReference>
<evidence type="ECO:0000256" key="4">
    <source>
        <dbReference type="ARBA" id="ARBA00013127"/>
    </source>
</evidence>
<feature type="domain" description="tRNA ligase kinase" evidence="15">
    <location>
        <begin position="973"/>
        <end position="1129"/>
    </location>
</feature>
<comment type="caution">
    <text evidence="18">The sequence shown here is derived from an EMBL/GenBank/DDBJ whole genome shotgun (WGS) entry which is preliminary data.</text>
</comment>
<dbReference type="UniPathway" id="UPA00139">
    <property type="reaction ID" value="UER00339"/>
</dbReference>
<dbReference type="GO" id="GO:0003972">
    <property type="term" value="F:RNA ligase (ATP) activity"/>
    <property type="evidence" value="ECO:0007669"/>
    <property type="project" value="InterPro"/>
</dbReference>
<dbReference type="FunFam" id="2.60.120.10:FF:000034">
    <property type="entry name" value="Homogentisate 1,2-dioxygenase"/>
    <property type="match status" value="1"/>
</dbReference>
<sequence>MPVPQYTYLTGFGAHLESEALPDALPIGQNTPQVCPYNLIAEHLSGTAFTAPRSHNLGSWLYRIRPSVTHQPYSKIPSPDLVKSWTPFPANKDVQSSPNQMRWSPLDVPSHEELTFVSGLRSVCGAGEPSVRNGLSIYLYFANRDMNNEAFYNADGDFLIVPQKGSLNIQTEFGWLYVQPNEICVIPRGIRYSVALPDGPSRGYVLEVFNRHFELPDLGPIGANGLANPRDFQHPVAHYEDLDGPGVTFNILAKFQASLFVAAQAHSPFDVVAWHGNYLPFKYDLDRFVPYNTVLKDHSDPSIFTVLTCKSSNPGVAIADFVIFPPRWLVAEHTFRPPYFHRNCMSEYMGLISGTYDGKKEGFQPGGASLHSIMTAHGPDAATMEAASTAKLEPVRIQAGSMAFMFESCMILSVSEWALSGPGGLALQKEYFKVWQGLDKKRFDPSWHQVGNKSKNPTFFRALLVCSQCIIVYVLLTVAHSQSVSPLRVQTSFPPCRNKHNDNQSTLPSKSTLSSMPVNDFQASVNAMVKSFSALEESGRKSRKSPPVRRTRYLMNPPGIHVYSYNCLEYMYKKENCPFPTRARGLFLRNIDEPLVSVNASANEVHSKSSMNNGVSKDENKSDRQNWQIVIRGYDKFFNVNEVKSTAWAWLQSNTIGPYEVTTKENGCIIFMSAVNGHLLVTSKHATGPARDLNAKSHAQVGEAWMDRHLAQAGKSRADLAKFFEHHHVTAVFELGDDDFEEHILEYPPQRRGLFLHGINENTPEFRTWSYSQLKPFAQEFGFLIVTALTMDNLQQVKEFTDNVRTSGAYDGRAVEGFVVRSHLTAEPDKAHFFKVKYDEPYLMFREWREGTKSILKNKGSRFVPKYELSRKYFAWVDRKRHTDPALFAEYMSNKGIIAVRNAFLSEYGLPGVGAGIVAATAITTEEYKRGENTYKGEDDGAAALIDAFESAGLHSDSANGASSNRIGADKTLLLPIATIGAGKTTLGLIMGRLYGIGHIQNDNITAKKKAAAIFESTVLKEFDDHKVVYADKNNHLHQHRKGISEVFKSRYPGGRIVALNWQIDPSRVEEIVKAAIGRVEARGEHHQSLTPGKTDGYQSVIYNFTRNRDPVDPDHPFDSMIDDVVDLSFYDDPRVHLNKVCDVMGWEPPTDQAYQAAYNAAIKTPITVDKVVTNAIKKKAIKPRYYGIRLDNFDVKTVLDPLFSQRHPDQAAFWQHLVRKNRVKPQLHVTLAMTKVGAPAVFNERHGRVGALAANMIAGGAQPVRVTFSGVVWDDRAMALRVSDMPVECVNVHPHATVGTRDDKVKAVISNDVLSEAYRPDGSRKSNEKVKVLDFEKPLVIDGVVDEFFQ</sequence>
<evidence type="ECO:0000256" key="8">
    <source>
        <dbReference type="ARBA" id="ARBA00023002"/>
    </source>
</evidence>
<gene>
    <name evidence="18" type="primary">SENL632</name>
    <name evidence="18" type="ORF">SeLEV6574_g00632</name>
</gene>
<protein>
    <recommendedName>
        <fullName evidence="4">homogentisate 1,2-dioxygenase</fullName>
        <ecNumber evidence="4">1.13.11.5</ecNumber>
    </recommendedName>
</protein>
<dbReference type="PANTHER" id="PTHR32004:SF1">
    <property type="entry name" value="TRNA LIGASE"/>
    <property type="match status" value="1"/>
</dbReference>
<dbReference type="Gene3D" id="3.40.50.300">
    <property type="entry name" value="P-loop containing nucleotide triphosphate hydrolases"/>
    <property type="match status" value="1"/>
</dbReference>
<dbReference type="InterPro" id="IPR005708">
    <property type="entry name" value="Homogentis_dOase"/>
</dbReference>
<feature type="domain" description="T4 RNA ligase 1-like N-terminal" evidence="16">
    <location>
        <begin position="623"/>
        <end position="843"/>
    </location>
</feature>